<comment type="caution">
    <text evidence="3">The sequence shown here is derived from an EMBL/GenBank/DDBJ whole genome shotgun (WGS) entry which is preliminary data.</text>
</comment>
<dbReference type="PANTHER" id="PTHR42961:SF2">
    <property type="entry name" value="IRON-SULFUR PROTEIN NUBPL"/>
    <property type="match status" value="1"/>
</dbReference>
<reference evidence="3" key="1">
    <citation type="journal article" date="2020" name="mSystems">
        <title>Genome- and Community-Level Interaction Insights into Carbon Utilization and Element Cycling Functions of Hydrothermarchaeota in Hydrothermal Sediment.</title>
        <authorList>
            <person name="Zhou Z."/>
            <person name="Liu Y."/>
            <person name="Xu W."/>
            <person name="Pan J."/>
            <person name="Luo Z.H."/>
            <person name="Li M."/>
        </authorList>
    </citation>
    <scope>NUCLEOTIDE SEQUENCE [LARGE SCALE GENOMIC DNA]</scope>
    <source>
        <strain evidence="3">SpSt-1116</strain>
    </source>
</reference>
<dbReference type="AlphaFoldDB" id="A0A7J3ZLL0"/>
<keyword evidence="2 3" id="KW-0067">ATP-binding</keyword>
<evidence type="ECO:0000313" key="3">
    <source>
        <dbReference type="EMBL" id="HHQ80981.1"/>
    </source>
</evidence>
<dbReference type="PANTHER" id="PTHR42961">
    <property type="entry name" value="IRON-SULFUR PROTEIN NUBPL"/>
    <property type="match status" value="1"/>
</dbReference>
<dbReference type="InterPro" id="IPR033756">
    <property type="entry name" value="YlxH/NBP35"/>
</dbReference>
<dbReference type="GO" id="GO:0005524">
    <property type="term" value="F:ATP binding"/>
    <property type="evidence" value="ECO:0007669"/>
    <property type="project" value="UniProtKB-KW"/>
</dbReference>
<name>A0A7J3ZLL0_9CREN</name>
<dbReference type="SUPFAM" id="SSF52540">
    <property type="entry name" value="P-loop containing nucleoside triphosphate hydrolases"/>
    <property type="match status" value="1"/>
</dbReference>
<dbReference type="InterPro" id="IPR044304">
    <property type="entry name" value="NUBPL-like"/>
</dbReference>
<keyword evidence="1" id="KW-0547">Nucleotide-binding</keyword>
<dbReference type="Pfam" id="PF10609">
    <property type="entry name" value="ParA"/>
    <property type="match status" value="1"/>
</dbReference>
<accession>A0A7J3ZLL0</accession>
<dbReference type="Gene3D" id="3.40.50.300">
    <property type="entry name" value="P-loop containing nucleotide triphosphate hydrolases"/>
    <property type="match status" value="1"/>
</dbReference>
<proteinExistence type="predicted"/>
<dbReference type="EMBL" id="DRZC01000079">
    <property type="protein sequence ID" value="HHQ80981.1"/>
    <property type="molecule type" value="Genomic_DNA"/>
</dbReference>
<evidence type="ECO:0000256" key="1">
    <source>
        <dbReference type="ARBA" id="ARBA00022741"/>
    </source>
</evidence>
<dbReference type="GO" id="GO:0016226">
    <property type="term" value="P:iron-sulfur cluster assembly"/>
    <property type="evidence" value="ECO:0007669"/>
    <property type="project" value="InterPro"/>
</dbReference>
<evidence type="ECO:0000256" key="2">
    <source>
        <dbReference type="ARBA" id="ARBA00022840"/>
    </source>
</evidence>
<gene>
    <name evidence="3" type="ORF">ENM78_05995</name>
</gene>
<organism evidence="3">
    <name type="scientific">Fervidicoccus fontis</name>
    <dbReference type="NCBI Taxonomy" id="683846"/>
    <lineage>
        <taxon>Archaea</taxon>
        <taxon>Thermoproteota</taxon>
        <taxon>Thermoprotei</taxon>
        <taxon>Fervidicoccales</taxon>
        <taxon>Fervidicoccaceae</taxon>
        <taxon>Fervidicoccus</taxon>
    </lineage>
</organism>
<protein>
    <submittedName>
        <fullName evidence="3">ATP-binding protein</fullName>
    </submittedName>
</protein>
<dbReference type="InterPro" id="IPR027417">
    <property type="entry name" value="P-loop_NTPase"/>
</dbReference>
<sequence>MSIDPRLAVIDKRFKDVERVLVIASLKGGVGKTLVSVLLALKLKDLGYRVGLLDLDFTNPSCHTLLNASVEKNKPVEDKGLVPPLERGIRFMSIAHFVDNAPLALRGHHIDSVFKELLAITRWIDTDVVVVDSPPGLSDEALNVAGLIKKSEFILVTTPSKLSVLSLERALGVLKGIASVSGIVENMCKGGESQGVRRIVQKFNTRYLGWLPLIEGLDEKVESMGIEEVLRRFFEGYVQSILMSLGL</sequence>
<dbReference type="GO" id="GO:0051539">
    <property type="term" value="F:4 iron, 4 sulfur cluster binding"/>
    <property type="evidence" value="ECO:0007669"/>
    <property type="project" value="TreeGrafter"/>
</dbReference>